<keyword evidence="10" id="KW-1185">Reference proteome</keyword>
<reference evidence="9" key="5">
    <citation type="submission" date="2024-09" db="EMBL/GenBank/DDBJ databases">
        <authorList>
            <person name="Sun Q."/>
            <person name="Mori K."/>
        </authorList>
    </citation>
    <scope>NUCLEOTIDE SEQUENCE</scope>
    <source>
        <strain evidence="9">CGMCC 4.1598</strain>
    </source>
</reference>
<keyword evidence="6 7" id="KW-0472">Membrane</keyword>
<keyword evidence="2" id="KW-0813">Transport</keyword>
<proteinExistence type="predicted"/>
<sequence length="423" mass="44118">MKSTAAERSLWRNRDFVTLWSGQVVSTLGAQTSATAMPLLVLGMTGSPADAGFVGAAGTLPFLVAYLPAGPLVDRYNRHRILLTSEILAGLALATVPLALWLDLLTVAHLVVVAFVQGLCYVFFSLAETAALPRIVPAALLPTALAQNEARKRGAALAGGPLGGLLFGIDRVLPFLANTISYVAASAALLFLRKDLQSTATAPAEPLWRATLTGLRWIRRHPLIRTAVLLIAATNLIFQALILTLVVLARDHGATSGAIGTMLGIYAGGGLVGALVAGRAHRCFTPKTVIIGVNWIWVVLLPFFLLTTDPLHIGLVGAATSFVGPVWNVVIMSYTALLVPNELLGRVTSAAMTFAWGVMPIGSLGAGLLLTSVGPTGAVVVLTAVMFVVAVGATISPAVRRAPPMTALGKRSENAPSPSPPRS</sequence>
<feature type="transmembrane region" description="Helical" evidence="7">
    <location>
        <begin position="376"/>
        <end position="395"/>
    </location>
</feature>
<feature type="transmembrane region" description="Helical" evidence="7">
    <location>
        <begin position="81"/>
        <end position="102"/>
    </location>
</feature>
<dbReference type="GO" id="GO:0005886">
    <property type="term" value="C:plasma membrane"/>
    <property type="evidence" value="ECO:0007669"/>
    <property type="project" value="UniProtKB-SubCell"/>
</dbReference>
<evidence type="ECO:0000313" key="8">
    <source>
        <dbReference type="EMBL" id="AVM80394.1"/>
    </source>
</evidence>
<comment type="subcellular location">
    <subcellularLocation>
        <location evidence="1">Cell membrane</location>
        <topology evidence="1">Multi-pass membrane protein</topology>
    </subcellularLocation>
</comment>
<dbReference type="InterPro" id="IPR010290">
    <property type="entry name" value="TM_effector"/>
</dbReference>
<evidence type="ECO:0000256" key="7">
    <source>
        <dbReference type="SAM" id="Phobius"/>
    </source>
</evidence>
<dbReference type="InterPro" id="IPR036259">
    <property type="entry name" value="MFS_trans_sf"/>
</dbReference>
<keyword evidence="4 7" id="KW-0812">Transmembrane</keyword>
<feature type="transmembrane region" description="Helical" evidence="7">
    <location>
        <begin position="52"/>
        <end position="69"/>
    </location>
</feature>
<name>A0A2P1G6C9_STRFI</name>
<dbReference type="CDD" id="cd06173">
    <property type="entry name" value="MFS_MefA_like"/>
    <property type="match status" value="1"/>
</dbReference>
<dbReference type="Pfam" id="PF05977">
    <property type="entry name" value="MFS_3"/>
    <property type="match status" value="1"/>
</dbReference>
<dbReference type="Proteomes" id="UP001596156">
    <property type="component" value="Unassembled WGS sequence"/>
</dbReference>
<feature type="transmembrane region" description="Helical" evidence="7">
    <location>
        <begin position="226"/>
        <end position="248"/>
    </location>
</feature>
<dbReference type="PANTHER" id="PTHR23513:SF6">
    <property type="entry name" value="MAJOR FACILITATOR SUPERFAMILY ASSOCIATED DOMAIN-CONTAINING PROTEIN"/>
    <property type="match status" value="1"/>
</dbReference>
<reference evidence="8" key="2">
    <citation type="submission" date="2017-06" db="EMBL/GenBank/DDBJ databases">
        <authorList>
            <person name="Kim H.J."/>
            <person name="Triplett B.A."/>
        </authorList>
    </citation>
    <scope>NUCLEOTIDE SEQUENCE</scope>
    <source>
        <strain evidence="8">CGMCC 4.1598</strain>
    </source>
</reference>
<evidence type="ECO:0000256" key="4">
    <source>
        <dbReference type="ARBA" id="ARBA00022692"/>
    </source>
</evidence>
<dbReference type="Gene3D" id="1.20.1250.20">
    <property type="entry name" value="MFS general substrate transporter like domains"/>
    <property type="match status" value="1"/>
</dbReference>
<feature type="transmembrane region" description="Helical" evidence="7">
    <location>
        <begin position="313"/>
        <end position="339"/>
    </location>
</feature>
<reference evidence="8" key="3">
    <citation type="journal article" date="2018" name="Proc. Natl. Acad. Sci. U.S.A.">
        <title>d-Sedoheptulose-7-phosphate is a common precursor for the heptoses of septacidin and hygromycin B.</title>
        <authorList>
            <person name="Tang W."/>
            <person name="Guo Z."/>
            <person name="Cao Z."/>
            <person name="Wang M."/>
            <person name="Li P."/>
            <person name="Meng X."/>
            <person name="Zhao X."/>
            <person name="Xie Z."/>
            <person name="Wang W."/>
            <person name="Zhou A."/>
            <person name="Lou C."/>
            <person name="Chen Y."/>
        </authorList>
    </citation>
    <scope>NUCLEOTIDE SEQUENCE</scope>
    <source>
        <strain evidence="8">CGMCC 4.1598</strain>
    </source>
</reference>
<evidence type="ECO:0000313" key="9">
    <source>
        <dbReference type="EMBL" id="MFC5229852.1"/>
    </source>
</evidence>
<dbReference type="RefSeq" id="WP_344645291.1">
    <property type="nucleotide sequence ID" value="NZ_BAAASS010000015.1"/>
</dbReference>
<keyword evidence="3" id="KW-1003">Cell membrane</keyword>
<evidence type="ECO:0000256" key="5">
    <source>
        <dbReference type="ARBA" id="ARBA00022989"/>
    </source>
</evidence>
<dbReference type="EMBL" id="MF372757">
    <property type="protein sequence ID" value="AVM80394.1"/>
    <property type="molecule type" value="Genomic_DNA"/>
</dbReference>
<evidence type="ECO:0000256" key="3">
    <source>
        <dbReference type="ARBA" id="ARBA00022475"/>
    </source>
</evidence>
<reference evidence="10" key="4">
    <citation type="journal article" date="2019" name="Int. J. Syst. Evol. Microbiol.">
        <title>The Global Catalogue of Microorganisms (GCM) 10K type strain sequencing project: providing services to taxonomists for standard genome sequencing and annotation.</title>
        <authorList>
            <consortium name="The Broad Institute Genomics Platform"/>
            <consortium name="The Broad Institute Genome Sequencing Center for Infectious Disease"/>
            <person name="Wu L."/>
            <person name="Ma J."/>
        </authorList>
    </citation>
    <scope>NUCLEOTIDE SEQUENCE [LARGE SCALE GENOMIC DNA]</scope>
    <source>
        <strain evidence="10">CCM 8479</strain>
    </source>
</reference>
<dbReference type="AlphaFoldDB" id="A0A2P1G6C9"/>
<accession>A0A2P1G6C9</accession>
<dbReference type="PANTHER" id="PTHR23513">
    <property type="entry name" value="INTEGRAL MEMBRANE EFFLUX PROTEIN-RELATED"/>
    <property type="match status" value="1"/>
</dbReference>
<gene>
    <name evidence="8" type="primary">sepK</name>
    <name evidence="9" type="ORF">ACFPN6_36035</name>
</gene>
<evidence type="ECO:0000313" key="10">
    <source>
        <dbReference type="Proteomes" id="UP001596156"/>
    </source>
</evidence>
<evidence type="ECO:0000256" key="1">
    <source>
        <dbReference type="ARBA" id="ARBA00004651"/>
    </source>
</evidence>
<organism evidence="8">
    <name type="scientific">Streptomyces fimbriatus</name>
    <dbReference type="NCBI Taxonomy" id="68197"/>
    <lineage>
        <taxon>Bacteria</taxon>
        <taxon>Bacillati</taxon>
        <taxon>Actinomycetota</taxon>
        <taxon>Actinomycetes</taxon>
        <taxon>Kitasatosporales</taxon>
        <taxon>Streptomycetaceae</taxon>
        <taxon>Streptomyces</taxon>
    </lineage>
</organism>
<evidence type="ECO:0000256" key="2">
    <source>
        <dbReference type="ARBA" id="ARBA00022448"/>
    </source>
</evidence>
<feature type="transmembrane region" description="Helical" evidence="7">
    <location>
        <begin position="351"/>
        <end position="370"/>
    </location>
</feature>
<feature type="transmembrane region" description="Helical" evidence="7">
    <location>
        <begin position="254"/>
        <end position="277"/>
    </location>
</feature>
<dbReference type="EMBL" id="JBHSKL010000059">
    <property type="protein sequence ID" value="MFC5229852.1"/>
    <property type="molecule type" value="Genomic_DNA"/>
</dbReference>
<feature type="transmembrane region" description="Helical" evidence="7">
    <location>
        <begin position="289"/>
        <end position="307"/>
    </location>
</feature>
<evidence type="ECO:0000256" key="6">
    <source>
        <dbReference type="ARBA" id="ARBA00023136"/>
    </source>
</evidence>
<protein>
    <submittedName>
        <fullName evidence="9">MFS transporter</fullName>
    </submittedName>
    <submittedName>
        <fullName evidence="8">SepK</fullName>
    </submittedName>
</protein>
<dbReference type="SUPFAM" id="SSF103473">
    <property type="entry name" value="MFS general substrate transporter"/>
    <property type="match status" value="1"/>
</dbReference>
<keyword evidence="5 7" id="KW-1133">Transmembrane helix</keyword>
<reference evidence="9" key="1">
    <citation type="journal article" date="2014" name="Int. J. Syst. Evol. Microbiol.">
        <title>Complete genome of a new Firmicutes species belonging to the dominant human colonic microbiota ('Ruminococcus bicirculans') reveals two chromosomes and a selective capacity to utilize plant glucans.</title>
        <authorList>
            <consortium name="NISC Comparative Sequencing Program"/>
            <person name="Wegmann U."/>
            <person name="Louis P."/>
            <person name="Goesmann A."/>
            <person name="Henrissat B."/>
            <person name="Duncan S.H."/>
            <person name="Flint H.J."/>
        </authorList>
    </citation>
    <scope>NUCLEOTIDE SEQUENCE</scope>
    <source>
        <strain evidence="9">CGMCC 4.1598</strain>
    </source>
</reference>
<feature type="transmembrane region" description="Helical" evidence="7">
    <location>
        <begin position="108"/>
        <end position="132"/>
    </location>
</feature>